<keyword evidence="1" id="KW-0472">Membrane</keyword>
<proteinExistence type="predicted"/>
<keyword evidence="1" id="KW-0812">Transmembrane</keyword>
<protein>
    <submittedName>
        <fullName evidence="2">Uncharacterized protein</fullName>
    </submittedName>
</protein>
<organism evidence="2">
    <name type="scientific">marine metagenome</name>
    <dbReference type="NCBI Taxonomy" id="408172"/>
    <lineage>
        <taxon>unclassified sequences</taxon>
        <taxon>metagenomes</taxon>
        <taxon>ecological metagenomes</taxon>
    </lineage>
</organism>
<sequence>MNDYTKGMLTGLLEAVRWSFALIVGGFMLSYLLLVFETYFVHPEHLTMLFNDSIRLLGIPDDIASLKGRFLSAYVFIPFIQGSVLFAAMAKAMSLLYQSLLVPLFKRA</sequence>
<dbReference type="AlphaFoldDB" id="A0A382ZBM8"/>
<name>A0A382ZBM8_9ZZZZ</name>
<gene>
    <name evidence="2" type="ORF">METZ01_LOCUS445746</name>
</gene>
<evidence type="ECO:0000313" key="2">
    <source>
        <dbReference type="EMBL" id="SVD92892.1"/>
    </source>
</evidence>
<evidence type="ECO:0000256" key="1">
    <source>
        <dbReference type="SAM" id="Phobius"/>
    </source>
</evidence>
<keyword evidence="1" id="KW-1133">Transmembrane helix</keyword>
<accession>A0A382ZBM8</accession>
<feature type="transmembrane region" description="Helical" evidence="1">
    <location>
        <begin position="20"/>
        <end position="41"/>
    </location>
</feature>
<dbReference type="EMBL" id="UINC01182593">
    <property type="protein sequence ID" value="SVD92892.1"/>
    <property type="molecule type" value="Genomic_DNA"/>
</dbReference>
<feature type="transmembrane region" description="Helical" evidence="1">
    <location>
        <begin position="75"/>
        <end position="97"/>
    </location>
</feature>
<reference evidence="2" key="1">
    <citation type="submission" date="2018-05" db="EMBL/GenBank/DDBJ databases">
        <authorList>
            <person name="Lanie J.A."/>
            <person name="Ng W.-L."/>
            <person name="Kazmierczak K.M."/>
            <person name="Andrzejewski T.M."/>
            <person name="Davidsen T.M."/>
            <person name="Wayne K.J."/>
            <person name="Tettelin H."/>
            <person name="Glass J.I."/>
            <person name="Rusch D."/>
            <person name="Podicherti R."/>
            <person name="Tsui H.-C.T."/>
            <person name="Winkler M.E."/>
        </authorList>
    </citation>
    <scope>NUCLEOTIDE SEQUENCE</scope>
</reference>